<dbReference type="AlphaFoldDB" id="A0A8G1VL74"/>
<dbReference type="RefSeq" id="XP_025515436.1">
    <property type="nucleotide sequence ID" value="XM_025657028.1"/>
</dbReference>
<sequence length="250" mass="29280">MKMPPPRRKKPLSLRIRQWIHRLRTWRSPLNLRGSLTRLRAFERHPVWALVRLFIPFPSWKFPVSDVMPAAEMIGNEELLLLRHDNMIDLESIPIWRVRDTPLRCLYRMYEAMASGVYEVLGTETEYFWYQKGWSLQSISDPRDEDPVRYAIIACLVEELVVAFNWRLSLGMRRNRKHIIRKTEDDPWPPYTPLIGPAWTGSVPALSASDLDGLPGRYILEGKLVLEDGGLNKIFARRNIITNVGWLYTI</sequence>
<dbReference type="Proteomes" id="UP000249526">
    <property type="component" value="Unassembled WGS sequence"/>
</dbReference>
<feature type="non-terminal residue" evidence="1">
    <location>
        <position position="250"/>
    </location>
</feature>
<keyword evidence="2" id="KW-1185">Reference proteome</keyword>
<accession>A0A8G1VL74</accession>
<evidence type="ECO:0000313" key="2">
    <source>
        <dbReference type="Proteomes" id="UP000249526"/>
    </source>
</evidence>
<gene>
    <name evidence="1" type="ORF">BO85DRAFT_397622</name>
</gene>
<keyword evidence="1" id="KW-0238">DNA-binding</keyword>
<dbReference type="EMBL" id="KZ825062">
    <property type="protein sequence ID" value="RAH57514.1"/>
    <property type="molecule type" value="Genomic_DNA"/>
</dbReference>
<evidence type="ECO:0000313" key="1">
    <source>
        <dbReference type="EMBL" id="RAH57514.1"/>
    </source>
</evidence>
<proteinExistence type="predicted"/>
<reference evidence="1 2" key="1">
    <citation type="submission" date="2018-02" db="EMBL/GenBank/DDBJ databases">
        <title>The genomes of Aspergillus section Nigri reveals drivers in fungal speciation.</title>
        <authorList>
            <consortium name="DOE Joint Genome Institute"/>
            <person name="Vesth T.C."/>
            <person name="Nybo J."/>
            <person name="Theobald S."/>
            <person name="Brandl J."/>
            <person name="Frisvad J.C."/>
            <person name="Nielsen K.F."/>
            <person name="Lyhne E.K."/>
            <person name="Kogle M.E."/>
            <person name="Kuo A."/>
            <person name="Riley R."/>
            <person name="Clum A."/>
            <person name="Nolan M."/>
            <person name="Lipzen A."/>
            <person name="Salamov A."/>
            <person name="Henrissat B."/>
            <person name="Wiebenga A."/>
            <person name="De vries R.P."/>
            <person name="Grigoriev I.V."/>
            <person name="Mortensen U.H."/>
            <person name="Andersen M.R."/>
            <person name="Baker S.E."/>
        </authorList>
    </citation>
    <scope>NUCLEOTIDE SEQUENCE [LARGE SCALE GENOMIC DNA]</scope>
    <source>
        <strain evidence="1 2">CBS 112811</strain>
    </source>
</reference>
<organism evidence="1 2">
    <name type="scientific">Aspergillus piperis CBS 112811</name>
    <dbReference type="NCBI Taxonomy" id="1448313"/>
    <lineage>
        <taxon>Eukaryota</taxon>
        <taxon>Fungi</taxon>
        <taxon>Dikarya</taxon>
        <taxon>Ascomycota</taxon>
        <taxon>Pezizomycotina</taxon>
        <taxon>Eurotiomycetes</taxon>
        <taxon>Eurotiomycetidae</taxon>
        <taxon>Eurotiales</taxon>
        <taxon>Aspergillaceae</taxon>
        <taxon>Aspergillus</taxon>
        <taxon>Aspergillus subgen. Circumdati</taxon>
    </lineage>
</organism>
<dbReference type="GO" id="GO:0003677">
    <property type="term" value="F:DNA binding"/>
    <property type="evidence" value="ECO:0007669"/>
    <property type="project" value="UniProtKB-KW"/>
</dbReference>
<dbReference type="GeneID" id="37160430"/>
<protein>
    <submittedName>
        <fullName evidence="1">DNA-binding protein</fullName>
    </submittedName>
</protein>
<name>A0A8G1VL74_9EURO</name>